<sequence>PGELTSPPSETGDYVTLFCNSDGSQLFAHGLILVNRSEVFRKMLEEVDLKEKETREVVIQEVGGESLKTFLKFLYTAQLNSEEMHAKYRELVKLAHFYQVKLLLMKLDNFISSEIVSKNACIEILKMAYLYDLETTREAALNLIVR</sequence>
<evidence type="ECO:0000259" key="2">
    <source>
        <dbReference type="PROSITE" id="PS50097"/>
    </source>
</evidence>
<proteinExistence type="predicted"/>
<feature type="domain" description="BTB" evidence="2">
    <location>
        <begin position="13"/>
        <end position="83"/>
    </location>
</feature>
<dbReference type="Pfam" id="PF00651">
    <property type="entry name" value="BTB"/>
    <property type="match status" value="1"/>
</dbReference>
<feature type="non-terminal residue" evidence="3">
    <location>
        <position position="1"/>
    </location>
</feature>
<reference evidence="3" key="1">
    <citation type="submission" date="2011-12" db="EMBL/GenBank/DDBJ databases">
        <title>Nucleotide Diversity and Divergence in the Loblolly Pine Gene Space.</title>
        <authorList>
            <person name="Neale D.B."/>
            <person name="Wegrzyn J.L."/>
            <person name="Lee J.M."/>
            <person name="Eckert A.J."/>
            <person name="Liechty J.D."/>
            <person name="Stevens K.A."/>
            <person name="Langley C.H."/>
        </authorList>
    </citation>
    <scope>NUCLEOTIDE SEQUENCE</scope>
    <source>
        <strain evidence="3">5678</strain>
        <tissue evidence="3">Megagametophyte</tissue>
    </source>
</reference>
<dbReference type="InterPro" id="IPR011333">
    <property type="entry name" value="SKP1/BTB/POZ_sf"/>
</dbReference>
<dbReference type="PANTHER" id="PTHR24413">
    <property type="entry name" value="SPECKLE-TYPE POZ PROTEIN"/>
    <property type="match status" value="1"/>
</dbReference>
<organism evidence="3">
    <name type="scientific">Pinus radiata</name>
    <name type="common">Monterey pine</name>
    <name type="synonym">Pinus insignis</name>
    <dbReference type="NCBI Taxonomy" id="3347"/>
    <lineage>
        <taxon>Eukaryota</taxon>
        <taxon>Viridiplantae</taxon>
        <taxon>Streptophyta</taxon>
        <taxon>Embryophyta</taxon>
        <taxon>Tracheophyta</taxon>
        <taxon>Spermatophyta</taxon>
        <taxon>Pinopsida</taxon>
        <taxon>Pinidae</taxon>
        <taxon>Conifers I</taxon>
        <taxon>Pinales</taxon>
        <taxon>Pinaceae</taxon>
        <taxon>Pinus</taxon>
        <taxon>Pinus subgen. Pinus</taxon>
    </lineage>
</organism>
<dbReference type="CDD" id="cd18186">
    <property type="entry name" value="BTB_POZ_ZBTB_KLHL-like"/>
    <property type="match status" value="1"/>
</dbReference>
<evidence type="ECO:0000313" key="3">
    <source>
        <dbReference type="EMBL" id="AEW07905.1"/>
    </source>
</evidence>
<protein>
    <recommendedName>
        <fullName evidence="2">BTB domain-containing protein</fullName>
    </recommendedName>
</protein>
<dbReference type="InterPro" id="IPR000210">
    <property type="entry name" value="BTB/POZ_dom"/>
</dbReference>
<dbReference type="SMART" id="SM00225">
    <property type="entry name" value="BTB"/>
    <property type="match status" value="1"/>
</dbReference>
<evidence type="ECO:0000256" key="1">
    <source>
        <dbReference type="ARBA" id="ARBA00004906"/>
    </source>
</evidence>
<dbReference type="PROSITE" id="PS50097">
    <property type="entry name" value="BTB"/>
    <property type="match status" value="1"/>
</dbReference>
<comment type="pathway">
    <text evidence="1">Protein modification; protein ubiquitination.</text>
</comment>
<name>H9M9V9_PINRA</name>
<dbReference type="AlphaFoldDB" id="H9M9V9"/>
<accession>H9M9V9</accession>
<dbReference type="SUPFAM" id="SSF54695">
    <property type="entry name" value="POZ domain"/>
    <property type="match status" value="1"/>
</dbReference>
<feature type="non-terminal residue" evidence="3">
    <location>
        <position position="146"/>
    </location>
</feature>
<gene>
    <name evidence="3" type="ORF">0_14083_01</name>
</gene>
<dbReference type="Gene3D" id="3.30.710.10">
    <property type="entry name" value="Potassium Channel Kv1.1, Chain A"/>
    <property type="match status" value="1"/>
</dbReference>
<dbReference type="EMBL" id="JQ261964">
    <property type="protein sequence ID" value="AEW07905.1"/>
    <property type="molecule type" value="Genomic_DNA"/>
</dbReference>